<evidence type="ECO:0000313" key="3">
    <source>
        <dbReference type="EMBL" id="GEP96969.1"/>
    </source>
</evidence>
<dbReference type="InterPro" id="IPR029058">
    <property type="entry name" value="AB_hydrolase_fold"/>
</dbReference>
<accession>A0A512RMR6</accession>
<gene>
    <name evidence="3" type="ORF">CCY01nite_32290</name>
</gene>
<dbReference type="InterPro" id="IPR000639">
    <property type="entry name" value="Epox_hydrolase-like"/>
</dbReference>
<evidence type="ECO:0000259" key="2">
    <source>
        <dbReference type="Pfam" id="PF00561"/>
    </source>
</evidence>
<keyword evidence="4" id="KW-1185">Reference proteome</keyword>
<dbReference type="Gene3D" id="3.40.50.1820">
    <property type="entry name" value="alpha/beta hydrolase"/>
    <property type="match status" value="1"/>
</dbReference>
<dbReference type="PRINTS" id="PR00111">
    <property type="entry name" value="ABHYDROLASE"/>
</dbReference>
<dbReference type="AlphaFoldDB" id="A0A512RMR6"/>
<dbReference type="InterPro" id="IPR051340">
    <property type="entry name" value="Haloalkane_dehalogenase"/>
</dbReference>
<evidence type="ECO:0000256" key="1">
    <source>
        <dbReference type="ARBA" id="ARBA00022801"/>
    </source>
</evidence>
<proteinExistence type="predicted"/>
<reference evidence="3 4" key="1">
    <citation type="submission" date="2019-07" db="EMBL/GenBank/DDBJ databases">
        <title>Whole genome shotgun sequence of Chitinophaga cymbidii NBRC 109752.</title>
        <authorList>
            <person name="Hosoyama A."/>
            <person name="Uohara A."/>
            <person name="Ohji S."/>
            <person name="Ichikawa N."/>
        </authorList>
    </citation>
    <scope>NUCLEOTIDE SEQUENCE [LARGE SCALE GENOMIC DNA]</scope>
    <source>
        <strain evidence="3 4">NBRC 109752</strain>
    </source>
</reference>
<dbReference type="EMBL" id="BKAU01000003">
    <property type="protein sequence ID" value="GEP96969.1"/>
    <property type="molecule type" value="Genomic_DNA"/>
</dbReference>
<organism evidence="3 4">
    <name type="scientific">Chitinophaga cymbidii</name>
    <dbReference type="NCBI Taxonomy" id="1096750"/>
    <lineage>
        <taxon>Bacteria</taxon>
        <taxon>Pseudomonadati</taxon>
        <taxon>Bacteroidota</taxon>
        <taxon>Chitinophagia</taxon>
        <taxon>Chitinophagales</taxon>
        <taxon>Chitinophagaceae</taxon>
        <taxon>Chitinophaga</taxon>
    </lineage>
</organism>
<dbReference type="PRINTS" id="PR00412">
    <property type="entry name" value="EPOXHYDRLASE"/>
</dbReference>
<dbReference type="SUPFAM" id="SSF53474">
    <property type="entry name" value="alpha/beta-Hydrolases"/>
    <property type="match status" value="1"/>
</dbReference>
<dbReference type="GO" id="GO:0004301">
    <property type="term" value="F:epoxide hydrolase activity"/>
    <property type="evidence" value="ECO:0007669"/>
    <property type="project" value="TreeGrafter"/>
</dbReference>
<name>A0A512RMR6_9BACT</name>
<dbReference type="Proteomes" id="UP000321436">
    <property type="component" value="Unassembled WGS sequence"/>
</dbReference>
<evidence type="ECO:0000313" key="4">
    <source>
        <dbReference type="Proteomes" id="UP000321436"/>
    </source>
</evidence>
<feature type="domain" description="AB hydrolase-1" evidence="2">
    <location>
        <begin position="6"/>
        <end position="87"/>
    </location>
</feature>
<dbReference type="Pfam" id="PF00561">
    <property type="entry name" value="Abhydrolase_1"/>
    <property type="match status" value="1"/>
</dbReference>
<dbReference type="PANTHER" id="PTHR42977">
    <property type="entry name" value="HYDROLASE-RELATED"/>
    <property type="match status" value="1"/>
</dbReference>
<dbReference type="InterPro" id="IPR000073">
    <property type="entry name" value="AB_hydrolase_1"/>
</dbReference>
<dbReference type="PANTHER" id="PTHR42977:SF3">
    <property type="entry name" value="AB HYDROLASE-1 DOMAIN-CONTAINING PROTEIN"/>
    <property type="match status" value="1"/>
</dbReference>
<protein>
    <recommendedName>
        <fullName evidence="2">AB hydrolase-1 domain-containing protein</fullName>
    </recommendedName>
</protein>
<keyword evidence="1" id="KW-0378">Hydrolase</keyword>
<sequence>MIAMSDQYHLIAPDYPGFGFSQFPVPDDFEYTFGNISALMNKLTEAIDLDKFFIYLHDYGSPIGLQLCVNHPEKIAGLIVQSGNAYREGMGPEWDEYIEYWYNPRPEKKKELIKFLSAEGIKNQYFGGLPADVLSRVSPELWMVDWELLRRPGNIEKQFELNCDFKTHLEMFPVYQEYFRSHQPPALVIWGEYEIFFSVKEAPCYKRDLPEAQIHILDGGHDVLDTHFDEVLTLIRNFIADHSPRSSQHGA</sequence>
<comment type="caution">
    <text evidence="3">The sequence shown here is derived from an EMBL/GenBank/DDBJ whole genome shotgun (WGS) entry which is preliminary data.</text>
</comment>